<keyword evidence="4" id="KW-0949">S-adenosyl-L-methionine</keyword>
<keyword evidence="5" id="KW-0805">Transcription regulation</keyword>
<dbReference type="GO" id="GO:0008168">
    <property type="term" value="F:methyltransferase activity"/>
    <property type="evidence" value="ECO:0007669"/>
    <property type="project" value="UniProtKB-KW"/>
</dbReference>
<feature type="region of interest" description="Disordered" evidence="10">
    <location>
        <begin position="46"/>
        <end position="76"/>
    </location>
</feature>
<dbReference type="PANTHER" id="PTHR43591">
    <property type="entry name" value="METHYLTRANSFERASE"/>
    <property type="match status" value="1"/>
</dbReference>
<evidence type="ECO:0000256" key="9">
    <source>
        <dbReference type="ARBA" id="ARBA00047870"/>
    </source>
</evidence>
<dbReference type="Pfam" id="PF13489">
    <property type="entry name" value="Methyltransf_23"/>
    <property type="match status" value="1"/>
</dbReference>
<name>A0AAD9MGE5_9PEZI</name>
<dbReference type="AlphaFoldDB" id="A0AAD9MGE5"/>
<evidence type="ECO:0000256" key="1">
    <source>
        <dbReference type="ARBA" id="ARBA00004123"/>
    </source>
</evidence>
<dbReference type="Gene3D" id="3.40.50.150">
    <property type="entry name" value="Vaccinia Virus protein VP39"/>
    <property type="match status" value="1"/>
</dbReference>
<evidence type="ECO:0000256" key="5">
    <source>
        <dbReference type="ARBA" id="ARBA00023015"/>
    </source>
</evidence>
<evidence type="ECO:0000313" key="12">
    <source>
        <dbReference type="Proteomes" id="UP001217918"/>
    </source>
</evidence>
<keyword evidence="12" id="KW-1185">Reference proteome</keyword>
<gene>
    <name evidence="11" type="ORF">P8C59_008133</name>
</gene>
<evidence type="ECO:0000256" key="7">
    <source>
        <dbReference type="ARBA" id="ARBA00023242"/>
    </source>
</evidence>
<keyword evidence="6" id="KW-0804">Transcription</keyword>
<comment type="caution">
    <text evidence="11">The sequence shown here is derived from an EMBL/GenBank/DDBJ whole genome shotgun (WGS) entry which is preliminary data.</text>
</comment>
<evidence type="ECO:0008006" key="13">
    <source>
        <dbReference type="Google" id="ProtNLM"/>
    </source>
</evidence>
<dbReference type="EMBL" id="JAQQPM010000007">
    <property type="protein sequence ID" value="KAK2073890.1"/>
    <property type="molecule type" value="Genomic_DNA"/>
</dbReference>
<comment type="subcellular location">
    <subcellularLocation>
        <location evidence="1">Nucleus</location>
    </subcellularLocation>
</comment>
<dbReference type="InterPro" id="IPR029063">
    <property type="entry name" value="SAM-dependent_MTases_sf"/>
</dbReference>
<protein>
    <recommendedName>
        <fullName evidence="13">Methyltransferase</fullName>
    </recommendedName>
</protein>
<evidence type="ECO:0000256" key="6">
    <source>
        <dbReference type="ARBA" id="ARBA00023163"/>
    </source>
</evidence>
<evidence type="ECO:0000256" key="3">
    <source>
        <dbReference type="ARBA" id="ARBA00022679"/>
    </source>
</evidence>
<comment type="catalytic activity">
    <reaction evidence="9">
        <text>L-methionyl-[protein] + S-adenosyl-L-methionine = S-methyl-L-methionyl-[protein] + S-adenosyl-L-homocysteine</text>
        <dbReference type="Rhea" id="RHEA:60560"/>
        <dbReference type="Rhea" id="RHEA-COMP:12313"/>
        <dbReference type="Rhea" id="RHEA-COMP:15592"/>
        <dbReference type="ChEBI" id="CHEBI:16044"/>
        <dbReference type="ChEBI" id="CHEBI:57856"/>
        <dbReference type="ChEBI" id="CHEBI:59789"/>
        <dbReference type="ChEBI" id="CHEBI:142742"/>
    </reaction>
    <physiologicalReaction direction="left-to-right" evidence="9">
        <dbReference type="Rhea" id="RHEA:60561"/>
    </physiologicalReaction>
</comment>
<feature type="compositionally biased region" description="Basic and acidic residues" evidence="10">
    <location>
        <begin position="65"/>
        <end position="76"/>
    </location>
</feature>
<keyword evidence="7" id="KW-0539">Nucleus</keyword>
<organism evidence="11 12">
    <name type="scientific">Phyllachora maydis</name>
    <dbReference type="NCBI Taxonomy" id="1825666"/>
    <lineage>
        <taxon>Eukaryota</taxon>
        <taxon>Fungi</taxon>
        <taxon>Dikarya</taxon>
        <taxon>Ascomycota</taxon>
        <taxon>Pezizomycotina</taxon>
        <taxon>Sordariomycetes</taxon>
        <taxon>Sordariomycetidae</taxon>
        <taxon>Phyllachorales</taxon>
        <taxon>Phyllachoraceae</taxon>
        <taxon>Phyllachora</taxon>
    </lineage>
</organism>
<reference evidence="11" key="1">
    <citation type="journal article" date="2023" name="Mol. Plant Microbe Interact.">
        <title>Elucidating the Obligate Nature and Biological Capacity of an Invasive Fungal Corn Pathogen.</title>
        <authorList>
            <person name="MacCready J.S."/>
            <person name="Roggenkamp E.M."/>
            <person name="Gdanetz K."/>
            <person name="Chilvers M.I."/>
        </authorList>
    </citation>
    <scope>NUCLEOTIDE SEQUENCE</scope>
    <source>
        <strain evidence="11">PM02</strain>
    </source>
</reference>
<dbReference type="GO" id="GO:0032259">
    <property type="term" value="P:methylation"/>
    <property type="evidence" value="ECO:0007669"/>
    <property type="project" value="UniProtKB-KW"/>
</dbReference>
<dbReference type="Proteomes" id="UP001217918">
    <property type="component" value="Unassembled WGS sequence"/>
</dbReference>
<dbReference type="PANTHER" id="PTHR43591:SF30">
    <property type="entry name" value="PROTEIN-METHIONINE METHYLTRANSFERASE LAEA"/>
    <property type="match status" value="1"/>
</dbReference>
<accession>A0AAD9MGE5</accession>
<evidence type="ECO:0000256" key="10">
    <source>
        <dbReference type="SAM" id="MobiDB-lite"/>
    </source>
</evidence>
<evidence type="ECO:0000256" key="2">
    <source>
        <dbReference type="ARBA" id="ARBA00022603"/>
    </source>
</evidence>
<comment type="similarity">
    <text evidence="8">Belongs to the methyltransferase superfamily. LaeA methyltransferase family.</text>
</comment>
<dbReference type="GO" id="GO:0005634">
    <property type="term" value="C:nucleus"/>
    <property type="evidence" value="ECO:0007669"/>
    <property type="project" value="UniProtKB-SubCell"/>
</dbReference>
<evidence type="ECO:0000256" key="4">
    <source>
        <dbReference type="ARBA" id="ARBA00022691"/>
    </source>
</evidence>
<proteinExistence type="inferred from homology"/>
<evidence type="ECO:0000313" key="11">
    <source>
        <dbReference type="EMBL" id="KAK2073890.1"/>
    </source>
</evidence>
<keyword evidence="2" id="KW-0489">Methyltransferase</keyword>
<evidence type="ECO:0000256" key="8">
    <source>
        <dbReference type="ARBA" id="ARBA00038158"/>
    </source>
</evidence>
<dbReference type="SUPFAM" id="SSF53335">
    <property type="entry name" value="S-adenosyl-L-methionine-dependent methyltransferases"/>
    <property type="match status" value="1"/>
</dbReference>
<keyword evidence="3" id="KW-0808">Transferase</keyword>
<sequence length="344" mass="39930">MRSIHGNDERFKIEPLLLTLCGKQSSSRINRQPASPTDIIELERTKQTRSSTIKKMQDTAPGGSEHPHHKEPPAQHDRFRSEFGRWYLQPGWRYLLPIDEDEKDRLDMFQQIISEALRGIWAIEVADKCRPVQVIGVDIQMSQPEQIPKDLSFVEMDVEEDWSGFLPDSFDLVHLRCMLGSIGDWSRLYSRVISHLKPSCGWIEHEEIDWTFRSDDGTLQDDNFAKTWQELYFDAMDRAGRSVRIDPRLTRRRLEQSGFVDIELEVVKLPCNGWPQDAAERGLGRWFNLGISYSIEPFSLAPLCVFSNYSADDARRMKARVQAAISAREVHAYCNLYIWTARKR</sequence>